<dbReference type="RefSeq" id="WP_006215416.1">
    <property type="nucleotide sequence ID" value="NZ_ANHZ02000020.1"/>
</dbReference>
<evidence type="ECO:0000313" key="1">
    <source>
        <dbReference type="EMBL" id="EME35790.1"/>
    </source>
</evidence>
<proteinExistence type="predicted"/>
<name>M2YBC7_9MICC</name>
<gene>
    <name evidence="1" type="ORF">C884_01190</name>
</gene>
<organism evidence="1 2">
    <name type="scientific">Kocuria palustris PEL</name>
    <dbReference type="NCBI Taxonomy" id="1236550"/>
    <lineage>
        <taxon>Bacteria</taxon>
        <taxon>Bacillati</taxon>
        <taxon>Actinomycetota</taxon>
        <taxon>Actinomycetes</taxon>
        <taxon>Micrococcales</taxon>
        <taxon>Micrococcaceae</taxon>
        <taxon>Kocuria</taxon>
    </lineage>
</organism>
<dbReference type="AlphaFoldDB" id="M2YBC7"/>
<dbReference type="GeneID" id="93317329"/>
<sequence length="43" mass="5031">MLNWLFKARRMRGDARAAQRGPEALGKRMGRRGAHRLLSRLLR</sequence>
<accession>M2YBC7</accession>
<reference evidence="1 2" key="1">
    <citation type="journal article" date="2014" name="Genome Announc.">
        <title>Draft Genome Sequence of Kocuria palustris PEL.</title>
        <authorList>
            <person name="Sharma G."/>
            <person name="Khatri I."/>
            <person name="Subramanian S."/>
        </authorList>
    </citation>
    <scope>NUCLEOTIDE SEQUENCE [LARGE SCALE GENOMIC DNA]</scope>
    <source>
        <strain evidence="1 2">PEL</strain>
    </source>
</reference>
<dbReference type="Proteomes" id="UP000009877">
    <property type="component" value="Unassembled WGS sequence"/>
</dbReference>
<protein>
    <submittedName>
        <fullName evidence="1">Uncharacterized protein</fullName>
    </submittedName>
</protein>
<keyword evidence="2" id="KW-1185">Reference proteome</keyword>
<evidence type="ECO:0000313" key="2">
    <source>
        <dbReference type="Proteomes" id="UP000009877"/>
    </source>
</evidence>
<dbReference type="EMBL" id="ANHZ02000020">
    <property type="protein sequence ID" value="EME35790.1"/>
    <property type="molecule type" value="Genomic_DNA"/>
</dbReference>
<comment type="caution">
    <text evidence="1">The sequence shown here is derived from an EMBL/GenBank/DDBJ whole genome shotgun (WGS) entry which is preliminary data.</text>
</comment>